<protein>
    <recommendedName>
        <fullName evidence="1">Predicted DNA-binding protein ribbon-helix-helix domain-containing protein</fullName>
    </recommendedName>
</protein>
<dbReference type="Pfam" id="PF12651">
    <property type="entry name" value="RHH_3"/>
    <property type="match status" value="1"/>
</dbReference>
<dbReference type="GO" id="GO:0006355">
    <property type="term" value="P:regulation of DNA-templated transcription"/>
    <property type="evidence" value="ECO:0007669"/>
    <property type="project" value="InterPro"/>
</dbReference>
<evidence type="ECO:0000313" key="2">
    <source>
        <dbReference type="EMBL" id="KUG27009.1"/>
    </source>
</evidence>
<name>A0A0W8G1Q8_9ZZZZ</name>
<accession>A0A0W8G1Q8</accession>
<dbReference type="InterPro" id="IPR038733">
    <property type="entry name" value="Predicted_DNA_bind_prot_RHH"/>
</dbReference>
<evidence type="ECO:0000259" key="1">
    <source>
        <dbReference type="Pfam" id="PF12651"/>
    </source>
</evidence>
<dbReference type="InterPro" id="IPR013321">
    <property type="entry name" value="Arc_rbn_hlx_hlx"/>
</dbReference>
<proteinExistence type="predicted"/>
<dbReference type="EMBL" id="LNQE01000375">
    <property type="protein sequence ID" value="KUG27009.1"/>
    <property type="molecule type" value="Genomic_DNA"/>
</dbReference>
<reference evidence="2" key="1">
    <citation type="journal article" date="2015" name="Proc. Natl. Acad. Sci. U.S.A.">
        <title>Networks of energetic and metabolic interactions define dynamics in microbial communities.</title>
        <authorList>
            <person name="Embree M."/>
            <person name="Liu J.K."/>
            <person name="Al-Bassam M.M."/>
            <person name="Zengler K."/>
        </authorList>
    </citation>
    <scope>NUCLEOTIDE SEQUENCE</scope>
</reference>
<gene>
    <name evidence="2" type="ORF">ASZ90_003139</name>
</gene>
<organism evidence="2">
    <name type="scientific">hydrocarbon metagenome</name>
    <dbReference type="NCBI Taxonomy" id="938273"/>
    <lineage>
        <taxon>unclassified sequences</taxon>
        <taxon>metagenomes</taxon>
        <taxon>ecological metagenomes</taxon>
    </lineage>
</organism>
<sequence length="84" mass="10132">MPSIKTKNKKERLSFFVDRDLSEKVEKISKQTNQTMSELTRKALQAYIQQIEKEKTEHELEDGYKANYDYYSKSQEEWNYADKE</sequence>
<dbReference type="Gene3D" id="1.10.1220.10">
    <property type="entry name" value="Met repressor-like"/>
    <property type="match status" value="1"/>
</dbReference>
<comment type="caution">
    <text evidence="2">The sequence shown here is derived from an EMBL/GenBank/DDBJ whole genome shotgun (WGS) entry which is preliminary data.</text>
</comment>
<dbReference type="AlphaFoldDB" id="A0A0W8G1Q8"/>
<feature type="domain" description="Predicted DNA-binding protein ribbon-helix-helix" evidence="1">
    <location>
        <begin position="9"/>
        <end position="48"/>
    </location>
</feature>